<dbReference type="InterPro" id="IPR011009">
    <property type="entry name" value="Kinase-like_dom_sf"/>
</dbReference>
<accession>A0A6N2NHV5</accession>
<dbReference type="FunFam" id="1.10.510.10:FF:000237">
    <property type="entry name" value="G-type lectin S-receptor-like serine/threonine-protein kinase"/>
    <property type="match status" value="2"/>
</dbReference>
<dbReference type="PANTHER" id="PTHR47976">
    <property type="entry name" value="G-TYPE LECTIN S-RECEPTOR-LIKE SERINE/THREONINE-PROTEIN KINASE SD2-5"/>
    <property type="match status" value="1"/>
</dbReference>
<dbReference type="PROSITE" id="PS50011">
    <property type="entry name" value="PROTEIN_KINASE_DOM"/>
    <property type="match status" value="2"/>
</dbReference>
<dbReference type="Gene3D" id="2.90.10.10">
    <property type="entry name" value="Bulb-type lectin domain"/>
    <property type="match status" value="4"/>
</dbReference>
<evidence type="ECO:0000256" key="5">
    <source>
        <dbReference type="ARBA" id="ARBA00022679"/>
    </source>
</evidence>
<dbReference type="CDD" id="cd00028">
    <property type="entry name" value="B_lectin"/>
    <property type="match status" value="1"/>
</dbReference>
<feature type="chain" id="PRO_5026654026" description="non-specific serine/threonine protein kinase" evidence="21">
    <location>
        <begin position="21"/>
        <end position="1547"/>
    </location>
</feature>
<evidence type="ECO:0000256" key="1">
    <source>
        <dbReference type="ARBA" id="ARBA00004479"/>
    </source>
</evidence>
<dbReference type="InterPro" id="IPR008271">
    <property type="entry name" value="Ser/Thr_kinase_AS"/>
</dbReference>
<evidence type="ECO:0000256" key="11">
    <source>
        <dbReference type="ARBA" id="ARBA00022840"/>
    </source>
</evidence>
<evidence type="ECO:0000256" key="14">
    <source>
        <dbReference type="ARBA" id="ARBA00023157"/>
    </source>
</evidence>
<keyword evidence="7 21" id="KW-0732">Signal</keyword>
<comment type="subcellular location">
    <subcellularLocation>
        <location evidence="1">Membrane</location>
        <topology evidence="1">Single-pass type I membrane protein</topology>
    </subcellularLocation>
</comment>
<dbReference type="CDD" id="cd14066">
    <property type="entry name" value="STKc_IRAK"/>
    <property type="match status" value="1"/>
</dbReference>
<evidence type="ECO:0000256" key="16">
    <source>
        <dbReference type="ARBA" id="ARBA00023180"/>
    </source>
</evidence>
<dbReference type="GO" id="GO:0016020">
    <property type="term" value="C:membrane"/>
    <property type="evidence" value="ECO:0007669"/>
    <property type="project" value="UniProtKB-SubCell"/>
</dbReference>
<keyword evidence="16" id="KW-0325">Glycoprotein</keyword>
<comment type="catalytic activity">
    <reaction evidence="18">
        <text>L-seryl-[protein] + ATP = O-phospho-L-seryl-[protein] + ADP + H(+)</text>
        <dbReference type="Rhea" id="RHEA:17989"/>
        <dbReference type="Rhea" id="RHEA-COMP:9863"/>
        <dbReference type="Rhea" id="RHEA-COMP:11604"/>
        <dbReference type="ChEBI" id="CHEBI:15378"/>
        <dbReference type="ChEBI" id="CHEBI:29999"/>
        <dbReference type="ChEBI" id="CHEBI:30616"/>
        <dbReference type="ChEBI" id="CHEBI:83421"/>
        <dbReference type="ChEBI" id="CHEBI:456216"/>
        <dbReference type="EC" id="2.7.11.1"/>
    </reaction>
</comment>
<dbReference type="InterPro" id="IPR000719">
    <property type="entry name" value="Prot_kinase_dom"/>
</dbReference>
<keyword evidence="14" id="KW-1015">Disulfide bond</keyword>
<dbReference type="EMBL" id="CAADRP010002318">
    <property type="protein sequence ID" value="VFU65997.1"/>
    <property type="molecule type" value="Genomic_DNA"/>
</dbReference>
<dbReference type="Pfam" id="PF00954">
    <property type="entry name" value="S_locus_glycop"/>
    <property type="match status" value="2"/>
</dbReference>
<dbReference type="SUPFAM" id="SSF56112">
    <property type="entry name" value="Protein kinase-like (PK-like)"/>
    <property type="match status" value="2"/>
</dbReference>
<evidence type="ECO:0000313" key="25">
    <source>
        <dbReference type="EMBL" id="VFU65997.1"/>
    </source>
</evidence>
<keyword evidence="15" id="KW-0675">Receptor</keyword>
<dbReference type="InterPro" id="IPR036426">
    <property type="entry name" value="Bulb-type_lectin_dom_sf"/>
</dbReference>
<dbReference type="EC" id="2.7.11.1" evidence="2"/>
<name>A0A6N2NHV5_SALVM</name>
<dbReference type="InterPro" id="IPR001245">
    <property type="entry name" value="Ser-Thr/Tyr_kinase_cat_dom"/>
</dbReference>
<evidence type="ECO:0000256" key="4">
    <source>
        <dbReference type="ARBA" id="ARBA00022536"/>
    </source>
</evidence>
<evidence type="ECO:0000256" key="20">
    <source>
        <dbReference type="PROSITE-ProRule" id="PRU10141"/>
    </source>
</evidence>
<feature type="binding site" evidence="20">
    <location>
        <position position="1279"/>
    </location>
    <ligand>
        <name>ATP</name>
        <dbReference type="ChEBI" id="CHEBI:30616"/>
    </ligand>
</feature>
<dbReference type="GO" id="GO:0004674">
    <property type="term" value="F:protein serine/threonine kinase activity"/>
    <property type="evidence" value="ECO:0007669"/>
    <property type="project" value="UniProtKB-KW"/>
</dbReference>
<feature type="domain" description="Protein kinase" evidence="22">
    <location>
        <begin position="492"/>
        <end position="777"/>
    </location>
</feature>
<evidence type="ECO:0000259" key="24">
    <source>
        <dbReference type="PROSITE" id="PS50927"/>
    </source>
</evidence>
<dbReference type="InterPro" id="IPR001480">
    <property type="entry name" value="Bulb-type_lectin_dom"/>
</dbReference>
<keyword evidence="3" id="KW-0723">Serine/threonine-protein kinase</keyword>
<sequence>MVSGVLWSLPFVLSFLGSLAQPQTTTNTINLGSSMTAGTNSSWRSPSGDFAFGFYGLLNGQFLVGIWFDKIPGRTLVWSANRDDPARTGSTINFTLDGRLGLTHSNGTGYLIYNGTFGASSALMQDDGNFVVKTNSSKVIWQSFDSPTNTILLGQVLVMGQKLYSNANGTIDYSTGQYMLELQMDGNVVMSAYKFADPGYWFTLTAGNQGVRLIYNQSTAFMYVMNQTSIKYPMTRQVPTPVGDYYHRAMINDHGTLQQFVYHKENGSGWTVVWEPENIKAEPCIPYNICGVYGFCTSIDNTTINCTCLPGYSPRDPSIPSKGCYPATVIDFCAPNSSASSFSLEEIENADFPNGEFADMARITPVDLEACRKAILDDCFAVAGVLVESVCYKKRTPLLNARRSVPSTNNIVAFIKIPKANIEDKDDDSPSWIALLAGLLLCSIMALLFATITIYHHPLAQPYISQKQLPVPKPVDINLKAFSFQELLQATNGFRNKLGRGAFGTVYSGVLTLAAEEVEIAVKKLEKVIEHGEKEFLTEVQVIGLTHHKNLVRLVGFCNEKNHRLLVYELMKNGSLSDFLFGEGRRPSWDQRAEIVYGIARGLLYLHEECETQIIHCDIKPQNVLLDKNYTAKIADFGLAKLLNKDQTRTSTKVRGTMGYMAPEWLKNAPVTAKVDVYSFGVMLLEIIFCRKHLELHQVNESTGGSELILIDWVLCSVRSGNLHSIVSHDSEVLEDFCRFERMVLVGLWCICPDPALRPSMNKVTQMLEGTSEIDFLNFHELHAQIPPNISLGTSITAGSSDSWRSLSDDFAFGFYSLPNNLYLVGIWFNKIPERTLVWSANRDSPAAAGSTVRLTFDGQLTLTHLNGSVELIYRGRRAALGFMENDGNFVLRDDSSGVVWESFSSPTDTILPGQNLSGNQKLYSNANGTVDYSTGNFMLEMQYDGNLVLSAYHFSDPGYWNTGTLTTNVSLVFNNYTASMYLVNSTGNNIYTLTGNVSTTVGDYYYRATINDHGNFQQLAYNKSSSSGWTRSWRAINETCVNAICGVNGMCFSQNNETSTCRCIPGYIPLDPNHVSKGCRPETVVNYCADPSMKNFTIEVIDDADFPFESFADLARVKDVDMEGCKKALMDDCDSLAASLVDSRCIKKRMPLLNARKSFSTKGRQALVKVPMKSSPEHKKKNDFDTRVFLRISVIVTATLAFCFGVSSIYYHPAPRSFIRRRRYSNANSIGINFQEFKYMELQKATNGFSKTLGRGSSAKVYSGILSIKDIHVDIAVKVLEKSIEKGEKEFMTELKIIGRTYHRNLVRLLGFCVENNQQLLVYEWMSNGSLANLLFGKGSERPNWVLRAEMVLEIARGLLYLHEECETQIIHCDIKPENVLVDNNFTAKLADFGLSKLLNKDQTRTDTDLRGTVGYLAPEWIRNERVTSKVDVYSFGVMLLEIICCRRHIDPTRVEEESEEEDLVLSDWVISCMAAGKLETVVGHDPEVLSDFERFERMALVGLWCIHPDAMFRPSMKKVTQMLEGTLEIGIPPSLSDRMSVSNYQ</sequence>
<evidence type="ECO:0000259" key="22">
    <source>
        <dbReference type="PROSITE" id="PS50011"/>
    </source>
</evidence>
<dbReference type="Pfam" id="PF00069">
    <property type="entry name" value="Pkinase"/>
    <property type="match status" value="1"/>
</dbReference>
<evidence type="ECO:0000256" key="10">
    <source>
        <dbReference type="ARBA" id="ARBA00022777"/>
    </source>
</evidence>
<evidence type="ECO:0000256" key="8">
    <source>
        <dbReference type="ARBA" id="ARBA00022734"/>
    </source>
</evidence>
<dbReference type="PROSITE" id="PS00108">
    <property type="entry name" value="PROTEIN_KINASE_ST"/>
    <property type="match status" value="2"/>
</dbReference>
<dbReference type="FunFam" id="2.90.10.10:FF:000006">
    <property type="entry name" value="Serine/threonine-protein kinase"/>
    <property type="match status" value="1"/>
</dbReference>
<protein>
    <recommendedName>
        <fullName evidence="2">non-specific serine/threonine protein kinase</fullName>
        <ecNumber evidence="2">2.7.11.1</ecNumber>
    </recommendedName>
</protein>
<gene>
    <name evidence="25" type="ORF">SVIM_LOCUS509318</name>
</gene>
<evidence type="ECO:0000256" key="6">
    <source>
        <dbReference type="ARBA" id="ARBA00022692"/>
    </source>
</evidence>
<dbReference type="Pfam" id="PF07714">
    <property type="entry name" value="PK_Tyr_Ser-Thr"/>
    <property type="match status" value="1"/>
</dbReference>
<evidence type="ECO:0000256" key="9">
    <source>
        <dbReference type="ARBA" id="ARBA00022741"/>
    </source>
</evidence>
<dbReference type="GO" id="GO:0005524">
    <property type="term" value="F:ATP binding"/>
    <property type="evidence" value="ECO:0007669"/>
    <property type="project" value="UniProtKB-UniRule"/>
</dbReference>
<evidence type="ECO:0000256" key="13">
    <source>
        <dbReference type="ARBA" id="ARBA00023136"/>
    </source>
</evidence>
<evidence type="ECO:0000259" key="23">
    <source>
        <dbReference type="PROSITE" id="PS50026"/>
    </source>
</evidence>
<evidence type="ECO:0000256" key="19">
    <source>
        <dbReference type="PROSITE-ProRule" id="PRU00076"/>
    </source>
</evidence>
<keyword evidence="5" id="KW-0808">Transferase</keyword>
<evidence type="ECO:0000256" key="21">
    <source>
        <dbReference type="SAM" id="SignalP"/>
    </source>
</evidence>
<dbReference type="FunFam" id="2.90.10.10:FF:000013">
    <property type="entry name" value="G-type lectin S-receptor-like serine/threonine-protein kinase LECRK1"/>
    <property type="match status" value="1"/>
</dbReference>
<keyword evidence="9 20" id="KW-0547">Nucleotide-binding</keyword>
<keyword evidence="12" id="KW-1133">Transmembrane helix</keyword>
<dbReference type="Pfam" id="PF01453">
    <property type="entry name" value="B_lectin"/>
    <property type="match status" value="2"/>
</dbReference>
<feature type="domain" description="Bulb-type lectin" evidence="24">
    <location>
        <begin position="789"/>
        <end position="936"/>
    </location>
</feature>
<dbReference type="PROSITE" id="PS00107">
    <property type="entry name" value="PROTEIN_KINASE_ATP"/>
    <property type="match status" value="2"/>
</dbReference>
<dbReference type="SMART" id="SM00108">
    <property type="entry name" value="B_lectin"/>
    <property type="match status" value="2"/>
</dbReference>
<dbReference type="InterPro" id="IPR000858">
    <property type="entry name" value="S_locus_glycoprot_dom"/>
</dbReference>
<evidence type="ECO:0000256" key="2">
    <source>
        <dbReference type="ARBA" id="ARBA00012513"/>
    </source>
</evidence>
<keyword evidence="13" id="KW-0472">Membrane</keyword>
<proteinExistence type="predicted"/>
<dbReference type="SUPFAM" id="SSF51110">
    <property type="entry name" value="alpha-D-mannose-specific plant lectins"/>
    <property type="match status" value="2"/>
</dbReference>
<dbReference type="PROSITE" id="PS50026">
    <property type="entry name" value="EGF_3"/>
    <property type="match status" value="1"/>
</dbReference>
<dbReference type="FunFam" id="3.30.200.20:FF:000059">
    <property type="entry name" value="S-receptor-like serine/threonine-protein kinase"/>
    <property type="match status" value="2"/>
</dbReference>
<comment type="catalytic activity">
    <reaction evidence="17">
        <text>L-threonyl-[protein] + ATP = O-phospho-L-threonyl-[protein] + ADP + H(+)</text>
        <dbReference type="Rhea" id="RHEA:46608"/>
        <dbReference type="Rhea" id="RHEA-COMP:11060"/>
        <dbReference type="Rhea" id="RHEA-COMP:11605"/>
        <dbReference type="ChEBI" id="CHEBI:15378"/>
        <dbReference type="ChEBI" id="CHEBI:30013"/>
        <dbReference type="ChEBI" id="CHEBI:30616"/>
        <dbReference type="ChEBI" id="CHEBI:61977"/>
        <dbReference type="ChEBI" id="CHEBI:456216"/>
        <dbReference type="EC" id="2.7.11.1"/>
    </reaction>
</comment>
<reference evidence="25" key="1">
    <citation type="submission" date="2019-03" db="EMBL/GenBank/DDBJ databases">
        <authorList>
            <person name="Mank J."/>
            <person name="Almeida P."/>
        </authorList>
    </citation>
    <scope>NUCLEOTIDE SEQUENCE</scope>
    <source>
        <strain evidence="25">78183</strain>
    </source>
</reference>
<feature type="signal peptide" evidence="21">
    <location>
        <begin position="1"/>
        <end position="20"/>
    </location>
</feature>
<comment type="caution">
    <text evidence="19">Lacks conserved residue(s) required for the propagation of feature annotation.</text>
</comment>
<dbReference type="GO" id="GO:0048544">
    <property type="term" value="P:recognition of pollen"/>
    <property type="evidence" value="ECO:0007669"/>
    <property type="project" value="InterPro"/>
</dbReference>
<keyword evidence="8" id="KW-0430">Lectin</keyword>
<evidence type="ECO:0000256" key="12">
    <source>
        <dbReference type="ARBA" id="ARBA00022989"/>
    </source>
</evidence>
<evidence type="ECO:0000256" key="17">
    <source>
        <dbReference type="ARBA" id="ARBA00047899"/>
    </source>
</evidence>
<feature type="domain" description="Bulb-type lectin" evidence="24">
    <location>
        <begin position="28"/>
        <end position="145"/>
    </location>
</feature>
<evidence type="ECO:0000256" key="15">
    <source>
        <dbReference type="ARBA" id="ARBA00023170"/>
    </source>
</evidence>
<dbReference type="GO" id="GO:0030246">
    <property type="term" value="F:carbohydrate binding"/>
    <property type="evidence" value="ECO:0007669"/>
    <property type="project" value="UniProtKB-KW"/>
</dbReference>
<feature type="binding site" evidence="20">
    <location>
        <position position="524"/>
    </location>
    <ligand>
        <name>ATP</name>
        <dbReference type="ChEBI" id="CHEBI:30616"/>
    </ligand>
</feature>
<keyword evidence="4 19" id="KW-0245">EGF-like domain</keyword>
<organism evidence="25">
    <name type="scientific">Salix viminalis</name>
    <name type="common">Common osier</name>
    <name type="synonym">Basket willow</name>
    <dbReference type="NCBI Taxonomy" id="40686"/>
    <lineage>
        <taxon>Eukaryota</taxon>
        <taxon>Viridiplantae</taxon>
        <taxon>Streptophyta</taxon>
        <taxon>Embryophyta</taxon>
        <taxon>Tracheophyta</taxon>
        <taxon>Spermatophyta</taxon>
        <taxon>Magnoliopsida</taxon>
        <taxon>eudicotyledons</taxon>
        <taxon>Gunneridae</taxon>
        <taxon>Pentapetalae</taxon>
        <taxon>rosids</taxon>
        <taxon>fabids</taxon>
        <taxon>Malpighiales</taxon>
        <taxon>Salicaceae</taxon>
        <taxon>Saliceae</taxon>
        <taxon>Salix</taxon>
    </lineage>
</organism>
<dbReference type="InterPro" id="IPR000742">
    <property type="entry name" value="EGF"/>
</dbReference>
<feature type="domain" description="EGF-like" evidence="23">
    <location>
        <begin position="280"/>
        <end position="318"/>
    </location>
</feature>
<dbReference type="SMART" id="SM00220">
    <property type="entry name" value="S_TKc"/>
    <property type="match status" value="2"/>
</dbReference>
<keyword evidence="11 20" id="KW-0067">ATP-binding</keyword>
<keyword evidence="10" id="KW-0418">Kinase</keyword>
<dbReference type="Gene3D" id="3.30.200.20">
    <property type="entry name" value="Phosphorylase Kinase, domain 1"/>
    <property type="match status" value="2"/>
</dbReference>
<dbReference type="PROSITE" id="PS50927">
    <property type="entry name" value="BULB_LECTIN"/>
    <property type="match status" value="2"/>
</dbReference>
<evidence type="ECO:0000256" key="7">
    <source>
        <dbReference type="ARBA" id="ARBA00022729"/>
    </source>
</evidence>
<dbReference type="Gene3D" id="1.10.510.10">
    <property type="entry name" value="Transferase(Phosphotransferase) domain 1"/>
    <property type="match status" value="2"/>
</dbReference>
<dbReference type="InterPro" id="IPR051343">
    <property type="entry name" value="G-type_lectin_kinases/EP1-like"/>
</dbReference>
<keyword evidence="6" id="KW-0812">Transmembrane</keyword>
<dbReference type="InterPro" id="IPR017441">
    <property type="entry name" value="Protein_kinase_ATP_BS"/>
</dbReference>
<feature type="domain" description="Protein kinase" evidence="22">
    <location>
        <begin position="1248"/>
        <end position="1529"/>
    </location>
</feature>
<evidence type="ECO:0000256" key="3">
    <source>
        <dbReference type="ARBA" id="ARBA00022527"/>
    </source>
</evidence>
<evidence type="ECO:0000256" key="18">
    <source>
        <dbReference type="ARBA" id="ARBA00048679"/>
    </source>
</evidence>
<dbReference type="PANTHER" id="PTHR47976:SF62">
    <property type="entry name" value="RECEPTOR-LIKE SERINE_THREONINE-PROTEIN KINASE"/>
    <property type="match status" value="1"/>
</dbReference>